<protein>
    <recommendedName>
        <fullName evidence="4">DUF3551 domain-containing protein</fullName>
    </recommendedName>
</protein>
<feature type="chain" id="PRO_5002005106" description="DUF3551 domain-containing protein" evidence="1">
    <location>
        <begin position="21"/>
        <end position="91"/>
    </location>
</feature>
<comment type="caution">
    <text evidence="2">The sequence shown here is derived from an EMBL/GenBank/DDBJ whole genome shotgun (WGS) entry which is preliminary data.</text>
</comment>
<accession>A0A0A3XR14</accession>
<dbReference type="RefSeq" id="WP_306329354.1">
    <property type="nucleotide sequence ID" value="NZ_CP081350.1"/>
</dbReference>
<keyword evidence="1" id="KW-0732">Signal</keyword>
<name>A0A0A3XR14_BRAJP</name>
<evidence type="ECO:0008006" key="4">
    <source>
        <dbReference type="Google" id="ProtNLM"/>
    </source>
</evidence>
<dbReference type="Pfam" id="PF12071">
    <property type="entry name" value="DUF3551"/>
    <property type="match status" value="1"/>
</dbReference>
<feature type="signal peptide" evidence="1">
    <location>
        <begin position="1"/>
        <end position="20"/>
    </location>
</feature>
<proteinExistence type="predicted"/>
<organism evidence="2 3">
    <name type="scientific">Bradyrhizobium japonicum</name>
    <dbReference type="NCBI Taxonomy" id="375"/>
    <lineage>
        <taxon>Bacteria</taxon>
        <taxon>Pseudomonadati</taxon>
        <taxon>Pseudomonadota</taxon>
        <taxon>Alphaproteobacteria</taxon>
        <taxon>Hyphomicrobiales</taxon>
        <taxon>Nitrobacteraceae</taxon>
        <taxon>Bradyrhizobium</taxon>
    </lineage>
</organism>
<reference evidence="2 3" key="1">
    <citation type="submission" date="2014-09" db="EMBL/GenBank/DDBJ databases">
        <title>Draft genome of Bradyrhizobium japonicum Is-34.</title>
        <authorList>
            <person name="Tsurumaru H."/>
            <person name="Yamakawa T."/>
            <person name="Hashimoto S."/>
            <person name="Okizaki K."/>
            <person name="Kanesaki Y."/>
            <person name="Yoshikawa H."/>
            <person name="Yajima S."/>
        </authorList>
    </citation>
    <scope>NUCLEOTIDE SEQUENCE [LARGE SCALE GENOMIC DNA]</scope>
    <source>
        <strain evidence="2 3">Is-34</strain>
    </source>
</reference>
<evidence type="ECO:0000256" key="1">
    <source>
        <dbReference type="SAM" id="SignalP"/>
    </source>
</evidence>
<dbReference type="AlphaFoldDB" id="A0A0A3XR14"/>
<evidence type="ECO:0000313" key="3">
    <source>
        <dbReference type="Proteomes" id="UP000030377"/>
    </source>
</evidence>
<gene>
    <name evidence="2" type="ORF">MA20_28685</name>
</gene>
<evidence type="ECO:0000313" key="2">
    <source>
        <dbReference type="EMBL" id="KGT76877.1"/>
    </source>
</evidence>
<sequence>MLRWLFLGSAAILAIASATAQTYDPSYPVCLQRWEWGGSTYFECAYTSWDQCRATTIGLAAMCVENPYWQGPQPRRSAGRFRLPEATGPIR</sequence>
<dbReference type="InterPro" id="IPR021937">
    <property type="entry name" value="DUF3551"/>
</dbReference>
<dbReference type="EMBL" id="JRPN01000020">
    <property type="protein sequence ID" value="KGT76877.1"/>
    <property type="molecule type" value="Genomic_DNA"/>
</dbReference>
<dbReference type="Proteomes" id="UP000030377">
    <property type="component" value="Unassembled WGS sequence"/>
</dbReference>